<dbReference type="RefSeq" id="WP_281487309.1">
    <property type="nucleotide sequence ID" value="NZ_JASATX010000001.1"/>
</dbReference>
<feature type="transmembrane region" description="Helical" evidence="1">
    <location>
        <begin position="33"/>
        <end position="57"/>
    </location>
</feature>
<dbReference type="AlphaFoldDB" id="A0AAW6T6S2"/>
<comment type="caution">
    <text evidence="2">The sequence shown here is derived from an EMBL/GenBank/DDBJ whole genome shotgun (WGS) entry which is preliminary data.</text>
</comment>
<protein>
    <recommendedName>
        <fullName evidence="4">Integral membrane protein</fullName>
    </recommendedName>
</protein>
<dbReference type="EMBL" id="JASATX010000001">
    <property type="protein sequence ID" value="MDI2097518.1"/>
    <property type="molecule type" value="Genomic_DNA"/>
</dbReference>
<evidence type="ECO:0000313" key="2">
    <source>
        <dbReference type="EMBL" id="MDI2097518.1"/>
    </source>
</evidence>
<keyword evidence="3" id="KW-1185">Reference proteome</keyword>
<reference evidence="2 3" key="1">
    <citation type="submission" date="2023-04" db="EMBL/GenBank/DDBJ databases">
        <title>Klugiella caeni sp. nov. isolated from the sludge of biochemical tank.</title>
        <authorList>
            <person name="Geng K."/>
        </authorList>
    </citation>
    <scope>NUCLEOTIDE SEQUENCE [LARGE SCALE GENOMIC DNA]</scope>
    <source>
        <strain evidence="2 3">YN-L-19</strain>
    </source>
</reference>
<keyword evidence="1" id="KW-0812">Transmembrane</keyword>
<feature type="transmembrane region" description="Helical" evidence="1">
    <location>
        <begin position="96"/>
        <end position="119"/>
    </location>
</feature>
<proteinExistence type="predicted"/>
<keyword evidence="1" id="KW-0472">Membrane</keyword>
<sequence length="122" mass="13331">MIDWFTWLLAGVSLVGGLACLVLGAMGRKPNDFTLGAVVLVEALLLAQVVMAIVAPFLGNRPTGHPVEFWAYLISAVLIPPLAVFWGLVERNRWSTIVLGVASLAITIMVLRMHTIWFVQFA</sequence>
<accession>A0AAW6T6S2</accession>
<gene>
    <name evidence="2" type="ORF">QF206_00865</name>
</gene>
<dbReference type="Proteomes" id="UP001321506">
    <property type="component" value="Unassembled WGS sequence"/>
</dbReference>
<feature type="transmembrane region" description="Helical" evidence="1">
    <location>
        <begin position="69"/>
        <end position="89"/>
    </location>
</feature>
<keyword evidence="1" id="KW-1133">Transmembrane helix</keyword>
<evidence type="ECO:0000313" key="3">
    <source>
        <dbReference type="Proteomes" id="UP001321506"/>
    </source>
</evidence>
<organism evidence="2 3">
    <name type="scientific">Ruicaihuangia caeni</name>
    <dbReference type="NCBI Taxonomy" id="3042517"/>
    <lineage>
        <taxon>Bacteria</taxon>
        <taxon>Bacillati</taxon>
        <taxon>Actinomycetota</taxon>
        <taxon>Actinomycetes</taxon>
        <taxon>Micrococcales</taxon>
        <taxon>Microbacteriaceae</taxon>
        <taxon>Ruicaihuangia</taxon>
    </lineage>
</organism>
<feature type="transmembrane region" description="Helical" evidence="1">
    <location>
        <begin position="6"/>
        <end position="26"/>
    </location>
</feature>
<evidence type="ECO:0000256" key="1">
    <source>
        <dbReference type="SAM" id="Phobius"/>
    </source>
</evidence>
<name>A0AAW6T6S2_9MICO</name>
<evidence type="ECO:0008006" key="4">
    <source>
        <dbReference type="Google" id="ProtNLM"/>
    </source>
</evidence>